<dbReference type="InterPro" id="IPR050360">
    <property type="entry name" value="MFS_Sugar_Transporters"/>
</dbReference>
<keyword evidence="5 6" id="KW-0472">Membrane</keyword>
<comment type="similarity">
    <text evidence="2">Belongs to the major facilitator superfamily. Sugar transporter (TC 2.A.1.1) family.</text>
</comment>
<dbReference type="PANTHER" id="PTHR48022:SF28">
    <property type="entry name" value="MAJOR FACILITATOR SUPERFAMILY (MFS) PROFILE DOMAIN-CONTAINING PROTEIN-RELATED"/>
    <property type="match status" value="1"/>
</dbReference>
<feature type="transmembrane region" description="Helical" evidence="6">
    <location>
        <begin position="109"/>
        <end position="131"/>
    </location>
</feature>
<protein>
    <submittedName>
        <fullName evidence="8">General substrate transporter</fullName>
    </submittedName>
</protein>
<dbReference type="EMBL" id="JAJTJA010000014">
    <property type="protein sequence ID" value="KAH8690010.1"/>
    <property type="molecule type" value="Genomic_DNA"/>
</dbReference>
<dbReference type="PANTHER" id="PTHR48022">
    <property type="entry name" value="PLASTIDIC GLUCOSE TRANSPORTER 4"/>
    <property type="match status" value="1"/>
</dbReference>
<dbReference type="AlphaFoldDB" id="A0AAD4PRX6"/>
<dbReference type="PROSITE" id="PS50850">
    <property type="entry name" value="MFS"/>
    <property type="match status" value="1"/>
</dbReference>
<evidence type="ECO:0000256" key="6">
    <source>
        <dbReference type="SAM" id="Phobius"/>
    </source>
</evidence>
<feature type="transmembrane region" description="Helical" evidence="6">
    <location>
        <begin position="46"/>
        <end position="70"/>
    </location>
</feature>
<dbReference type="InterPro" id="IPR005828">
    <property type="entry name" value="MFS_sugar_transport-like"/>
</dbReference>
<reference evidence="8" key="1">
    <citation type="submission" date="2021-12" db="EMBL/GenBank/DDBJ databases">
        <title>Convergent genome expansion in fungi linked to evolution of root-endophyte symbiosis.</title>
        <authorList>
            <consortium name="DOE Joint Genome Institute"/>
            <person name="Ke Y.-H."/>
            <person name="Bonito G."/>
            <person name="Liao H.-L."/>
            <person name="Looney B."/>
            <person name="Rojas-Flechas A."/>
            <person name="Nash J."/>
            <person name="Hameed K."/>
            <person name="Schadt C."/>
            <person name="Martin F."/>
            <person name="Crous P.W."/>
            <person name="Miettinen O."/>
            <person name="Magnuson J.K."/>
            <person name="Labbe J."/>
            <person name="Jacobson D."/>
            <person name="Doktycz M.J."/>
            <person name="Veneault-Fourrey C."/>
            <person name="Kuo A."/>
            <person name="Mondo S."/>
            <person name="Calhoun S."/>
            <person name="Riley R."/>
            <person name="Ohm R."/>
            <person name="LaButti K."/>
            <person name="Andreopoulos B."/>
            <person name="Pangilinan J."/>
            <person name="Nolan M."/>
            <person name="Tritt A."/>
            <person name="Clum A."/>
            <person name="Lipzen A."/>
            <person name="Daum C."/>
            <person name="Barry K."/>
            <person name="Grigoriev I.V."/>
            <person name="Vilgalys R."/>
        </authorList>
    </citation>
    <scope>NUCLEOTIDE SEQUENCE</scope>
    <source>
        <strain evidence="8">PMI_201</strain>
    </source>
</reference>
<dbReference type="InterPro" id="IPR036259">
    <property type="entry name" value="MFS_trans_sf"/>
</dbReference>
<dbReference type="SUPFAM" id="SSF103473">
    <property type="entry name" value="MFS general substrate transporter"/>
    <property type="match status" value="1"/>
</dbReference>
<evidence type="ECO:0000256" key="5">
    <source>
        <dbReference type="ARBA" id="ARBA00023136"/>
    </source>
</evidence>
<dbReference type="GeneID" id="70251826"/>
<dbReference type="RefSeq" id="XP_046066293.1">
    <property type="nucleotide sequence ID" value="XM_046221539.1"/>
</dbReference>
<dbReference type="GO" id="GO:0005351">
    <property type="term" value="F:carbohydrate:proton symporter activity"/>
    <property type="evidence" value="ECO:0007669"/>
    <property type="project" value="TreeGrafter"/>
</dbReference>
<dbReference type="Pfam" id="PF00083">
    <property type="entry name" value="Sugar_tr"/>
    <property type="match status" value="1"/>
</dbReference>
<gene>
    <name evidence="8" type="ORF">BGW36DRAFT_440800</name>
</gene>
<sequence length="156" mass="17092">MDPDRHLHRTLIVVAAPMITQMTGINIIPFYSNSILETTVGYSGNIARIVSGCMQIILIIGAIIGCFFVERIGRRRLMLFQTGSMIVCQAAVAGLSSDLENPVAGKLALLFYFLAMLFLPIGMFMIPFMYAAEIAPASIRQTYAGMAAASSWLFNF</sequence>
<keyword evidence="4 6" id="KW-1133">Transmembrane helix</keyword>
<evidence type="ECO:0000256" key="4">
    <source>
        <dbReference type="ARBA" id="ARBA00022989"/>
    </source>
</evidence>
<keyword evidence="9" id="KW-1185">Reference proteome</keyword>
<organism evidence="8 9">
    <name type="scientific">Talaromyces proteolyticus</name>
    <dbReference type="NCBI Taxonomy" id="1131652"/>
    <lineage>
        <taxon>Eukaryota</taxon>
        <taxon>Fungi</taxon>
        <taxon>Dikarya</taxon>
        <taxon>Ascomycota</taxon>
        <taxon>Pezizomycotina</taxon>
        <taxon>Eurotiomycetes</taxon>
        <taxon>Eurotiomycetidae</taxon>
        <taxon>Eurotiales</taxon>
        <taxon>Trichocomaceae</taxon>
        <taxon>Talaromyces</taxon>
        <taxon>Talaromyces sect. Bacilispori</taxon>
    </lineage>
</organism>
<dbReference type="Gene3D" id="1.20.1250.20">
    <property type="entry name" value="MFS general substrate transporter like domains"/>
    <property type="match status" value="1"/>
</dbReference>
<evidence type="ECO:0000313" key="9">
    <source>
        <dbReference type="Proteomes" id="UP001201262"/>
    </source>
</evidence>
<dbReference type="GO" id="GO:0016020">
    <property type="term" value="C:membrane"/>
    <property type="evidence" value="ECO:0007669"/>
    <property type="project" value="UniProtKB-SubCell"/>
</dbReference>
<comment type="subcellular location">
    <subcellularLocation>
        <location evidence="1">Membrane</location>
        <topology evidence="1">Multi-pass membrane protein</topology>
    </subcellularLocation>
</comment>
<feature type="transmembrane region" description="Helical" evidence="6">
    <location>
        <begin position="12"/>
        <end position="31"/>
    </location>
</feature>
<feature type="domain" description="Major facilitator superfamily (MFS) profile" evidence="7">
    <location>
        <begin position="1"/>
        <end position="156"/>
    </location>
</feature>
<proteinExistence type="inferred from homology"/>
<dbReference type="InterPro" id="IPR020846">
    <property type="entry name" value="MFS_dom"/>
</dbReference>
<evidence type="ECO:0000256" key="2">
    <source>
        <dbReference type="ARBA" id="ARBA00010992"/>
    </source>
</evidence>
<evidence type="ECO:0000256" key="3">
    <source>
        <dbReference type="ARBA" id="ARBA00022692"/>
    </source>
</evidence>
<dbReference type="Proteomes" id="UP001201262">
    <property type="component" value="Unassembled WGS sequence"/>
</dbReference>
<evidence type="ECO:0000259" key="7">
    <source>
        <dbReference type="PROSITE" id="PS50850"/>
    </source>
</evidence>
<evidence type="ECO:0000256" key="1">
    <source>
        <dbReference type="ARBA" id="ARBA00004141"/>
    </source>
</evidence>
<keyword evidence="3 6" id="KW-0812">Transmembrane</keyword>
<name>A0AAD4PRX6_9EURO</name>
<accession>A0AAD4PRX6</accession>
<comment type="caution">
    <text evidence="8">The sequence shown here is derived from an EMBL/GenBank/DDBJ whole genome shotgun (WGS) entry which is preliminary data.</text>
</comment>
<evidence type="ECO:0000313" key="8">
    <source>
        <dbReference type="EMBL" id="KAH8690010.1"/>
    </source>
</evidence>